<keyword evidence="6" id="KW-0862">Zinc</keyword>
<keyword evidence="10" id="KW-1185">Reference proteome</keyword>
<evidence type="ECO:0000259" key="8">
    <source>
        <dbReference type="Pfam" id="PF04389"/>
    </source>
</evidence>
<accession>A0ABR6YFC5</accession>
<dbReference type="Pfam" id="PF04389">
    <property type="entry name" value="Peptidase_M28"/>
    <property type="match status" value="1"/>
</dbReference>
<evidence type="ECO:0000256" key="5">
    <source>
        <dbReference type="ARBA" id="ARBA00022801"/>
    </source>
</evidence>
<sequence length="548" mass="60969">MRRLLLVLCALFFCQTQAQGQNSSAKEQHAPQVKESVLRAHLAYLSDDLLEGRGTGQRGGDLAVEYLETQAQLSGLQPMFPQQKFPYRQAVKLVGSQTLFSSRIHFSMSGQNFLPKLGDEILIGNSNGQSALNLQAPMVFVGYGVRAAEENWDDFKGQDLRGKFLIMLANDPQPTAEEPDRFAGKAMTYYGRWTYKYEEALRQGAAGVLLLHTTESASYGWNVPQTSFSHERFSLAGAGNTVEGWWKEDSAREFFKLAGYDLNALRAAAERRDFRPIAINAQVNVTMQSQVRQVEQFNVIGVVPGTDPQLKHQALVYSAHWDHLGKVEEVGKPVQIWNGAIDNASGTAALLAMAQEAVKHPAKRTQIFLWPAAEEQYLLGSLAYVKTPPWPLENTIADLNLDSMNFAGRTLDIGIAGSERSSLYDTAVTVAKDMHLKIAPSVLDLGGAYFRADHFNFARVGVPAFNVGSAVFSGDGHFDYEHNHAQSAAKMKHFKEDYHTPRDRYDPEWDLGGMQQQAQFTFELGYRLANAKSIPKWRAGDPYGKLRP</sequence>
<dbReference type="Gene3D" id="3.50.30.30">
    <property type="match status" value="1"/>
</dbReference>
<dbReference type="InterPro" id="IPR007484">
    <property type="entry name" value="Peptidase_M28"/>
</dbReference>
<proteinExistence type="predicted"/>
<organism evidence="9 10">
    <name type="scientific">Undibacterium flavidum</name>
    <dbReference type="NCBI Taxonomy" id="2762297"/>
    <lineage>
        <taxon>Bacteria</taxon>
        <taxon>Pseudomonadati</taxon>
        <taxon>Pseudomonadota</taxon>
        <taxon>Betaproteobacteria</taxon>
        <taxon>Burkholderiales</taxon>
        <taxon>Oxalobacteraceae</taxon>
        <taxon>Undibacterium</taxon>
    </lineage>
</organism>
<dbReference type="RefSeq" id="WP_186943237.1">
    <property type="nucleotide sequence ID" value="NZ_JACOGA010000017.1"/>
</dbReference>
<keyword evidence="5" id="KW-0378">Hydrolase</keyword>
<comment type="caution">
    <text evidence="9">The sequence shown here is derived from an EMBL/GenBank/DDBJ whole genome shotgun (WGS) entry which is preliminary data.</text>
</comment>
<gene>
    <name evidence="9" type="ORF">H8K55_16875</name>
</gene>
<evidence type="ECO:0000256" key="4">
    <source>
        <dbReference type="ARBA" id="ARBA00022729"/>
    </source>
</evidence>
<dbReference type="InterPro" id="IPR046450">
    <property type="entry name" value="PA_dom_sf"/>
</dbReference>
<evidence type="ECO:0000256" key="2">
    <source>
        <dbReference type="ARBA" id="ARBA00022670"/>
    </source>
</evidence>
<feature type="signal peptide" evidence="7">
    <location>
        <begin position="1"/>
        <end position="20"/>
    </location>
</feature>
<dbReference type="SUPFAM" id="SSF53187">
    <property type="entry name" value="Zn-dependent exopeptidases"/>
    <property type="match status" value="1"/>
</dbReference>
<name>A0ABR6YFC5_9BURK</name>
<evidence type="ECO:0000256" key="3">
    <source>
        <dbReference type="ARBA" id="ARBA00022723"/>
    </source>
</evidence>
<evidence type="ECO:0000313" key="9">
    <source>
        <dbReference type="EMBL" id="MBC3875264.1"/>
    </source>
</evidence>
<dbReference type="Proteomes" id="UP000624279">
    <property type="component" value="Unassembled WGS sequence"/>
</dbReference>
<keyword evidence="2" id="KW-0645">Protease</keyword>
<dbReference type="Gene3D" id="3.40.630.10">
    <property type="entry name" value="Zn peptidases"/>
    <property type="match status" value="1"/>
</dbReference>
<reference evidence="9 10" key="1">
    <citation type="submission" date="2020-08" db="EMBL/GenBank/DDBJ databases">
        <title>Novel species isolated from subtropical streams in China.</title>
        <authorList>
            <person name="Lu H."/>
        </authorList>
    </citation>
    <scope>NUCLEOTIDE SEQUENCE [LARGE SCALE GENOMIC DNA]</scope>
    <source>
        <strain evidence="9 10">LX15W</strain>
    </source>
</reference>
<protein>
    <submittedName>
        <fullName evidence="9">M28 family peptidase</fullName>
    </submittedName>
</protein>
<feature type="chain" id="PRO_5046739458" evidence="7">
    <location>
        <begin position="21"/>
        <end position="548"/>
    </location>
</feature>
<evidence type="ECO:0000313" key="10">
    <source>
        <dbReference type="Proteomes" id="UP000624279"/>
    </source>
</evidence>
<evidence type="ECO:0000256" key="1">
    <source>
        <dbReference type="ARBA" id="ARBA00022438"/>
    </source>
</evidence>
<dbReference type="InterPro" id="IPR045175">
    <property type="entry name" value="M28_fam"/>
</dbReference>
<dbReference type="SUPFAM" id="SSF52025">
    <property type="entry name" value="PA domain"/>
    <property type="match status" value="1"/>
</dbReference>
<evidence type="ECO:0000256" key="6">
    <source>
        <dbReference type="ARBA" id="ARBA00022833"/>
    </source>
</evidence>
<keyword evidence="3" id="KW-0479">Metal-binding</keyword>
<dbReference type="PANTHER" id="PTHR12147:SF56">
    <property type="entry name" value="AMINOPEPTIDASE YDR415C-RELATED"/>
    <property type="match status" value="1"/>
</dbReference>
<keyword evidence="1" id="KW-0031">Aminopeptidase</keyword>
<keyword evidence="4 7" id="KW-0732">Signal</keyword>
<evidence type="ECO:0000256" key="7">
    <source>
        <dbReference type="SAM" id="SignalP"/>
    </source>
</evidence>
<dbReference type="EMBL" id="JACOGA010000017">
    <property type="protein sequence ID" value="MBC3875264.1"/>
    <property type="molecule type" value="Genomic_DNA"/>
</dbReference>
<feature type="domain" description="Peptidase M28" evidence="8">
    <location>
        <begin position="298"/>
        <end position="509"/>
    </location>
</feature>
<dbReference type="PANTHER" id="PTHR12147">
    <property type="entry name" value="METALLOPEPTIDASE M28 FAMILY MEMBER"/>
    <property type="match status" value="1"/>
</dbReference>